<dbReference type="AlphaFoldDB" id="A0A0G1ILR0"/>
<dbReference type="EMBL" id="LCIR01000001">
    <property type="protein sequence ID" value="KKT60351.1"/>
    <property type="molecule type" value="Genomic_DNA"/>
</dbReference>
<reference evidence="2 3" key="1">
    <citation type="journal article" date="2015" name="Nature">
        <title>rRNA introns, odd ribosomes, and small enigmatic genomes across a large radiation of phyla.</title>
        <authorList>
            <person name="Brown C.T."/>
            <person name="Hug L.A."/>
            <person name="Thomas B.C."/>
            <person name="Sharon I."/>
            <person name="Castelle C.J."/>
            <person name="Singh A."/>
            <person name="Wilkins M.J."/>
            <person name="Williams K.H."/>
            <person name="Banfield J.F."/>
        </authorList>
    </citation>
    <scope>NUCLEOTIDE SEQUENCE [LARGE SCALE GENOMIC DNA]</scope>
</reference>
<dbReference type="PATRIC" id="fig|1618645.3.peg.1"/>
<evidence type="ECO:0000259" key="1">
    <source>
        <dbReference type="Pfam" id="PF13229"/>
    </source>
</evidence>
<dbReference type="InterPro" id="IPR008979">
    <property type="entry name" value="Galactose-bd-like_sf"/>
</dbReference>
<dbReference type="InterPro" id="IPR039448">
    <property type="entry name" value="Beta_helix"/>
</dbReference>
<evidence type="ECO:0000313" key="3">
    <source>
        <dbReference type="Proteomes" id="UP000034087"/>
    </source>
</evidence>
<feature type="domain" description="Right handed beta helix" evidence="1">
    <location>
        <begin position="382"/>
        <end position="556"/>
    </location>
</feature>
<dbReference type="InterPro" id="IPR012334">
    <property type="entry name" value="Pectin_lyas_fold"/>
</dbReference>
<dbReference type="Pfam" id="PF13229">
    <property type="entry name" value="Beta_helix"/>
    <property type="match status" value="1"/>
</dbReference>
<dbReference type="SMART" id="SM00710">
    <property type="entry name" value="PbH1"/>
    <property type="match status" value="10"/>
</dbReference>
<dbReference type="Proteomes" id="UP000034087">
    <property type="component" value="Unassembled WGS sequence"/>
</dbReference>
<dbReference type="Gene3D" id="2.160.20.10">
    <property type="entry name" value="Single-stranded right-handed beta-helix, Pectin lyase-like"/>
    <property type="match status" value="1"/>
</dbReference>
<protein>
    <recommendedName>
        <fullName evidence="1">Right handed beta helix domain-containing protein</fullName>
    </recommendedName>
</protein>
<accession>A0A0G1ILR0</accession>
<feature type="non-terminal residue" evidence="2">
    <location>
        <position position="749"/>
    </location>
</feature>
<sequence>MFLGLAAKAQAATYYVDNCVVTGNDSNNGTGPATPWLTINKVNTSSFVVGDSISFRKGCTWREQLTVPSSGSAGNPITFGSYGASGANPIINGSDVLLAWTQSAYSNIVTNGGFDSTTNGWTEIGATLLTSEAGGQSGNSLKIQATDGSGQAAYQIITGLTNGATYDFSIYLKNGTTDGKLFIGSGVQYSNQYYNGSYAARADWTVVAGSFTTTGTQATVTIIEQGVNQNTYADSISIIRQGTMASYQKTITTEPKHVYYNSTALTEDVGATNNVGVNKWDWAANVLYVNVGEDPSVGTLEAGQRDGISTNGKNYITLDGLTISKANVNAITGGTASHVGVTITNSSIDNATYGVKFYTWGGTLSTISLITNTFSAISENLIDVNGEAGQTVTGLTIVGNTLTGDGAGTGSGMFLNGVTGGVNLVDGNTITNVGESGAWLHQWSGGTNTFSNNTISYWQMGTNDRGGFHLLGGTGGTYVFESNTLHDNGGTGQGSALYMDTISGSTVTVRYNYVYNTKGPGLGSIQSSGVIFYNNILVNTGLVGWGIRNSGSIEVETWNDVNAQNNLFYNNIVYNNTAANGAGIYLVKDSGAGTLAGNTFKNNIIWHDKNVGQEYVKNPDDSTAVFVNNLYWPAIGTNDMNWGGNWYSTLATWQTAGHDSGSINVNPVFVSAGSDFALQSTSPAIDTGTNLGSDYDDAIMPGSSWPSSVTTIDQDLRGSGWEIGAYVYPVPQAPTIGTPSALSPSSIRW</sequence>
<evidence type="ECO:0000313" key="2">
    <source>
        <dbReference type="EMBL" id="KKT60351.1"/>
    </source>
</evidence>
<dbReference type="InterPro" id="IPR006626">
    <property type="entry name" value="PbH1"/>
</dbReference>
<dbReference type="Gene3D" id="2.60.120.260">
    <property type="entry name" value="Galactose-binding domain-like"/>
    <property type="match status" value="1"/>
</dbReference>
<organism evidence="2 3">
    <name type="scientific">Candidatus Giovannonibacteria bacterium GW2011_GWA1_44_25</name>
    <dbReference type="NCBI Taxonomy" id="1618645"/>
    <lineage>
        <taxon>Bacteria</taxon>
        <taxon>Candidatus Giovannoniibacteriota</taxon>
    </lineage>
</organism>
<dbReference type="SUPFAM" id="SSF49785">
    <property type="entry name" value="Galactose-binding domain-like"/>
    <property type="match status" value="1"/>
</dbReference>
<dbReference type="SUPFAM" id="SSF51126">
    <property type="entry name" value="Pectin lyase-like"/>
    <property type="match status" value="2"/>
</dbReference>
<dbReference type="InterPro" id="IPR011050">
    <property type="entry name" value="Pectin_lyase_fold/virulence"/>
</dbReference>
<gene>
    <name evidence="2" type="ORF">UW53_C0001G0001</name>
</gene>
<comment type="caution">
    <text evidence="2">The sequence shown here is derived from an EMBL/GenBank/DDBJ whole genome shotgun (WGS) entry which is preliminary data.</text>
</comment>
<name>A0A0G1ILR0_9BACT</name>
<proteinExistence type="predicted"/>